<gene>
    <name evidence="2" type="ORF">TSPI_05438</name>
</gene>
<dbReference type="Pfam" id="PF00595">
    <property type="entry name" value="PDZ"/>
    <property type="match status" value="1"/>
</dbReference>
<sequence>MDDDKNYECLKFTINVVNRRCGLGLKNCNGKVVVSKLMEDSASADKLKVGDILLSINGETFKNKAECRRLILKTNKVFDIEIKRKKEVQTGTPLHVPMDLLNLIDTSSLSFTAVELDQLQDDQSPKQQVPPEVEQKEVELKPNWDNLPSDIQNILKNRLHQFEMEMEQKAESPETAQPVPNSENKLPVHSGVLVILITRCHDVPRWRKKASILWFYFDFFSWLKLNYNYYFIFHNL</sequence>
<evidence type="ECO:0000313" key="2">
    <source>
        <dbReference type="EMBL" id="KAL1230624.1"/>
    </source>
</evidence>
<proteinExistence type="predicted"/>
<protein>
    <submittedName>
        <fullName evidence="2">PDZ domain-containing protein</fullName>
    </submittedName>
</protein>
<dbReference type="InterPro" id="IPR001478">
    <property type="entry name" value="PDZ"/>
</dbReference>
<accession>A0ABR3K5M9</accession>
<evidence type="ECO:0000313" key="3">
    <source>
        <dbReference type="Proteomes" id="UP001558632"/>
    </source>
</evidence>
<dbReference type="InterPro" id="IPR040264">
    <property type="entry name" value="T15H9.4-like"/>
</dbReference>
<keyword evidence="3" id="KW-1185">Reference proteome</keyword>
<dbReference type="PROSITE" id="PS50106">
    <property type="entry name" value="PDZ"/>
    <property type="match status" value="1"/>
</dbReference>
<dbReference type="Proteomes" id="UP001558632">
    <property type="component" value="Unassembled WGS sequence"/>
</dbReference>
<dbReference type="Gene3D" id="2.30.42.10">
    <property type="match status" value="1"/>
</dbReference>
<comment type="caution">
    <text evidence="2">The sequence shown here is derived from an EMBL/GenBank/DDBJ whole genome shotgun (WGS) entry which is preliminary data.</text>
</comment>
<dbReference type="SMART" id="SM00228">
    <property type="entry name" value="PDZ"/>
    <property type="match status" value="1"/>
</dbReference>
<dbReference type="InterPro" id="IPR036034">
    <property type="entry name" value="PDZ_sf"/>
</dbReference>
<organism evidence="2 3">
    <name type="scientific">Trichinella spiralis</name>
    <name type="common">Trichina worm</name>
    <dbReference type="NCBI Taxonomy" id="6334"/>
    <lineage>
        <taxon>Eukaryota</taxon>
        <taxon>Metazoa</taxon>
        <taxon>Ecdysozoa</taxon>
        <taxon>Nematoda</taxon>
        <taxon>Enoplea</taxon>
        <taxon>Dorylaimia</taxon>
        <taxon>Trichinellida</taxon>
        <taxon>Trichinellidae</taxon>
        <taxon>Trichinella</taxon>
    </lineage>
</organism>
<reference evidence="2 3" key="1">
    <citation type="submission" date="2024-07" db="EMBL/GenBank/DDBJ databases">
        <title>Enhanced genomic and transcriptomic resources for Trichinella pseudospiralis and T. spiralis underpin the discovery of pronounced molecular differences between stages and species.</title>
        <authorList>
            <person name="Pasi K.K."/>
            <person name="La Rosa G."/>
            <person name="Gomez-Morales M.A."/>
            <person name="Tosini F."/>
            <person name="Sumanam S."/>
            <person name="Young N.D."/>
            <person name="Chang B.C."/>
            <person name="Robin G.B."/>
        </authorList>
    </citation>
    <scope>NUCLEOTIDE SEQUENCE [LARGE SCALE GENOMIC DNA]</scope>
    <source>
        <strain evidence="2">ISS534</strain>
    </source>
</reference>
<feature type="domain" description="PDZ" evidence="1">
    <location>
        <begin position="13"/>
        <end position="86"/>
    </location>
</feature>
<name>A0ABR3K5M9_TRISP</name>
<dbReference type="SUPFAM" id="SSF50156">
    <property type="entry name" value="PDZ domain-like"/>
    <property type="match status" value="1"/>
</dbReference>
<dbReference type="PANTHER" id="PTHR31327">
    <property type="entry name" value="SPERM MEIOSIS PDZ DOMAIN CONTAINING PROTEINS-RELATED"/>
    <property type="match status" value="1"/>
</dbReference>
<evidence type="ECO:0000259" key="1">
    <source>
        <dbReference type="PROSITE" id="PS50106"/>
    </source>
</evidence>
<dbReference type="EMBL" id="JBEUSY010000468">
    <property type="protein sequence ID" value="KAL1230624.1"/>
    <property type="molecule type" value="Genomic_DNA"/>
</dbReference>